<evidence type="ECO:0000313" key="8">
    <source>
        <dbReference type="Proteomes" id="UP000001542"/>
    </source>
</evidence>
<dbReference type="EMBL" id="DS113465">
    <property type="protein sequence ID" value="EAY04792.1"/>
    <property type="molecule type" value="Genomic_DNA"/>
</dbReference>
<reference evidence="7" key="2">
    <citation type="journal article" date="2007" name="Science">
        <title>Draft genome sequence of the sexually transmitted pathogen Trichomonas vaginalis.</title>
        <authorList>
            <person name="Carlton J.M."/>
            <person name="Hirt R.P."/>
            <person name="Silva J.C."/>
            <person name="Delcher A.L."/>
            <person name="Schatz M."/>
            <person name="Zhao Q."/>
            <person name="Wortman J.R."/>
            <person name="Bidwell S.L."/>
            <person name="Alsmark U.C.M."/>
            <person name="Besteiro S."/>
            <person name="Sicheritz-Ponten T."/>
            <person name="Noel C.J."/>
            <person name="Dacks J.B."/>
            <person name="Foster P.G."/>
            <person name="Simillion C."/>
            <person name="Van de Peer Y."/>
            <person name="Miranda-Saavedra D."/>
            <person name="Barton G.J."/>
            <person name="Westrop G.D."/>
            <person name="Mueller S."/>
            <person name="Dessi D."/>
            <person name="Fiori P.L."/>
            <person name="Ren Q."/>
            <person name="Paulsen I."/>
            <person name="Zhang H."/>
            <person name="Bastida-Corcuera F.D."/>
            <person name="Simoes-Barbosa A."/>
            <person name="Brown M.T."/>
            <person name="Hayes R.D."/>
            <person name="Mukherjee M."/>
            <person name="Okumura C.Y."/>
            <person name="Schneider R."/>
            <person name="Smith A.J."/>
            <person name="Vanacova S."/>
            <person name="Villalvazo M."/>
            <person name="Haas B.J."/>
            <person name="Pertea M."/>
            <person name="Feldblyum T.V."/>
            <person name="Utterback T.R."/>
            <person name="Shu C.L."/>
            <person name="Osoegawa K."/>
            <person name="de Jong P.J."/>
            <person name="Hrdy I."/>
            <person name="Horvathova L."/>
            <person name="Zubacova Z."/>
            <person name="Dolezal P."/>
            <person name="Malik S.B."/>
            <person name="Logsdon J.M. Jr."/>
            <person name="Henze K."/>
            <person name="Gupta A."/>
            <person name="Wang C.C."/>
            <person name="Dunne R.L."/>
            <person name="Upcroft J.A."/>
            <person name="Upcroft P."/>
            <person name="White O."/>
            <person name="Salzberg S.L."/>
            <person name="Tang P."/>
            <person name="Chiu C.-H."/>
            <person name="Lee Y.-S."/>
            <person name="Embley T.M."/>
            <person name="Coombs G.H."/>
            <person name="Mottram J.C."/>
            <person name="Tachezy J."/>
            <person name="Fraser-Liggett C.M."/>
            <person name="Johnson P.J."/>
        </authorList>
    </citation>
    <scope>NUCLEOTIDE SEQUENCE [LARGE SCALE GENOMIC DNA]</scope>
    <source>
        <strain evidence="7">G3</strain>
    </source>
</reference>
<dbReference type="InParanoid" id="A2ERB6"/>
<dbReference type="VEuPathDB" id="TrichDB:TVAG_305420"/>
<dbReference type="STRING" id="5722.A2ERB6"/>
<evidence type="ECO:0000259" key="6">
    <source>
        <dbReference type="PROSITE" id="PS50237"/>
    </source>
</evidence>
<gene>
    <name evidence="7" type="ORF">TVAG_305420</name>
</gene>
<evidence type="ECO:0000256" key="3">
    <source>
        <dbReference type="ARBA" id="ARBA00022679"/>
    </source>
</evidence>
<organism evidence="7 8">
    <name type="scientific">Trichomonas vaginalis (strain ATCC PRA-98 / G3)</name>
    <dbReference type="NCBI Taxonomy" id="412133"/>
    <lineage>
        <taxon>Eukaryota</taxon>
        <taxon>Metamonada</taxon>
        <taxon>Parabasalia</taxon>
        <taxon>Trichomonadida</taxon>
        <taxon>Trichomonadidae</taxon>
        <taxon>Trichomonas</taxon>
    </lineage>
</organism>
<dbReference type="VEuPathDB" id="TrichDB:TVAGG3_1003890"/>
<dbReference type="InterPro" id="IPR035983">
    <property type="entry name" value="Hect_E3_ubiquitin_ligase"/>
</dbReference>
<keyword evidence="4 5" id="KW-0833">Ubl conjugation pathway</keyword>
<accession>A2ERB6</accession>
<comment type="catalytic activity">
    <reaction evidence="1">
        <text>S-ubiquitinyl-[E2 ubiquitin-conjugating enzyme]-L-cysteine + [acceptor protein]-L-lysine = [E2 ubiquitin-conjugating enzyme]-L-cysteine + N(6)-ubiquitinyl-[acceptor protein]-L-lysine.</text>
        <dbReference type="EC" id="2.3.2.26"/>
    </reaction>
</comment>
<dbReference type="PANTHER" id="PTHR45700">
    <property type="entry name" value="UBIQUITIN-PROTEIN LIGASE E3C"/>
    <property type="match status" value="1"/>
</dbReference>
<dbReference type="GO" id="GO:0006511">
    <property type="term" value="P:ubiquitin-dependent protein catabolic process"/>
    <property type="evidence" value="ECO:0000318"/>
    <property type="project" value="GO_Central"/>
</dbReference>
<keyword evidence="3" id="KW-0808">Transferase</keyword>
<dbReference type="InterPro" id="IPR044611">
    <property type="entry name" value="E3A/B/C-like"/>
</dbReference>
<dbReference type="Gene3D" id="3.30.2160.10">
    <property type="entry name" value="Hect, E3 ligase catalytic domain"/>
    <property type="match status" value="1"/>
</dbReference>
<dbReference type="KEGG" id="tva:4762656"/>
<dbReference type="GO" id="GO:0000209">
    <property type="term" value="P:protein polyubiquitination"/>
    <property type="evidence" value="ECO:0007669"/>
    <property type="project" value="InterPro"/>
</dbReference>
<dbReference type="eggNOG" id="KOG0940">
    <property type="taxonomic scope" value="Eukaryota"/>
</dbReference>
<dbReference type="SMR" id="A2ERB6"/>
<feature type="active site" description="Glycyl thioester intermediate" evidence="5">
    <location>
        <position position="1829"/>
    </location>
</feature>
<dbReference type="SMART" id="SM00119">
    <property type="entry name" value="HECTc"/>
    <property type="match status" value="1"/>
</dbReference>
<feature type="domain" description="HECT" evidence="6">
    <location>
        <begin position="1541"/>
        <end position="1861"/>
    </location>
</feature>
<dbReference type="RefSeq" id="XP_001317015.1">
    <property type="nucleotide sequence ID" value="XM_001316980.1"/>
</dbReference>
<evidence type="ECO:0000256" key="5">
    <source>
        <dbReference type="PROSITE-ProRule" id="PRU00104"/>
    </source>
</evidence>
<evidence type="ECO:0000256" key="1">
    <source>
        <dbReference type="ARBA" id="ARBA00000885"/>
    </source>
</evidence>
<evidence type="ECO:0000256" key="2">
    <source>
        <dbReference type="ARBA" id="ARBA00012485"/>
    </source>
</evidence>
<dbReference type="GO" id="GO:0005737">
    <property type="term" value="C:cytoplasm"/>
    <property type="evidence" value="ECO:0000318"/>
    <property type="project" value="GO_Central"/>
</dbReference>
<dbReference type="Gene3D" id="3.30.2410.10">
    <property type="entry name" value="Hect, E3 ligase catalytic domain"/>
    <property type="match status" value="1"/>
</dbReference>
<proteinExistence type="predicted"/>
<dbReference type="OrthoDB" id="423283at2759"/>
<dbReference type="EC" id="2.3.2.26" evidence="2"/>
<dbReference type="InterPro" id="IPR000569">
    <property type="entry name" value="HECT_dom"/>
</dbReference>
<keyword evidence="8" id="KW-1185">Reference proteome</keyword>
<dbReference type="SUPFAM" id="SSF56204">
    <property type="entry name" value="Hect, E3 ligase catalytic domain"/>
    <property type="match status" value="1"/>
</dbReference>
<reference evidence="7" key="1">
    <citation type="submission" date="2006-10" db="EMBL/GenBank/DDBJ databases">
        <authorList>
            <person name="Amadeo P."/>
            <person name="Zhao Q."/>
            <person name="Wortman J."/>
            <person name="Fraser-Liggett C."/>
            <person name="Carlton J."/>
        </authorList>
    </citation>
    <scope>NUCLEOTIDE SEQUENCE</scope>
    <source>
        <strain evidence="7">G3</strain>
    </source>
</reference>
<dbReference type="PANTHER" id="PTHR45700:SF2">
    <property type="entry name" value="UBIQUITIN-PROTEIN LIGASE E3C"/>
    <property type="match status" value="1"/>
</dbReference>
<protein>
    <recommendedName>
        <fullName evidence="2">HECT-type E3 ubiquitin transferase</fullName>
        <ecNumber evidence="2">2.3.2.26</ecNumber>
    </recommendedName>
</protein>
<evidence type="ECO:0000256" key="4">
    <source>
        <dbReference type="ARBA" id="ARBA00022786"/>
    </source>
</evidence>
<evidence type="ECO:0000313" key="7">
    <source>
        <dbReference type="EMBL" id="EAY04792.1"/>
    </source>
</evidence>
<sequence length="1861" mass="217163">MDEGFSVDFGSFDENTCKTGPLTHETIHDADKTLNQLIHNAISTKSINWMTLHAIQDILERNPYDKGSVTNTIREVHEYLQNQKDTLSKILFCMLMFYTCTDDNDIFKQYESISKDVISDILSNSNPSLLESVLYVLCLKGIQLSNDIMEYTNQLLMKQNIDFLGSERIVENLVKLGIRPPQSYYMNKKSLVERIISHNGLTSLSILPIEIIKDNVDIFIDYSKAYDIIMYCFQHNIKAIEYFVAFIDENNMNDEIWNILKNQSVHLPFKLNKYAIQKSKESLSDAEYCFKFMSYALDYETIKEIIKNSQNKDLLKDINLSELIDISIKDNELWSNIIVRYVATADAYESFLLCYAEDLNETVSEMISIFVNDEKKLEALQRFLTNLIVSHPNITIDPFSSPNALNKIINVINDIPYTFWKVPFTIQSTKIDQNLDDDKKISLFIAFSISSLFGYCSLDPTSFSSVKISDKEFKEINDFIHSKDFTATSLFVPKSFSNQSKIFYYHSILYWNSMHFAHDKNYSFFPPVPENVLYFVYIGGKIADSMEKFETKTRINAIAYCKYFYDSINDNMSHINKNCYDCLELLLEYIVRDISSIMKTQAKSRASLYFTIDFLKNLWKSNLLNNNVKLSMKFINAFLNLFNTKFDKSLAMVVIDNFHDVKDDILKMVSKYAIPIVCNFLSNGNHELTLSLKIDPKDINSAIFDIFFSDIKINKITAKNLLGIAKIVRKINHPYFTERFLNCCSYLNNDSIYAIIPFIPSSYYSPNDKELLIKKVVDYIMTTDEFVISNQFDKILSMLMDYNDRTLSQVYSLMYTRESGRITLTSIFSQLIDSFLDTPPTYKTITMIYRPIERTSNLNFVFRENIDQFKLTSSTFLNFIEEIIHMLNTEYFQIALFILQLLAIKSPLHFLYMRNVSISKLFDDIFAIGSKYYQNNSSLTYEVITTLKFLTQVAGLSHLFIQWSIEKLNSDIEKESIFIILEVFFSLTQIDLTNHSPTMKIILNGWVKLFEMILKTNNLRVIELSLLIHKNLVEKTLKKKNSQVINYDKFIHAEDSFLFVYKTTDLFHSTGIYIQKDVELDEITKINRSICHNWNSPEEINRLTKEFIFYEEKSQFLDVSLNNVPDDIKLMYYQSNVPNVPKLLDINDIQIIEKSPDYVEQWISGDIQTLETCEEYEKLIECLSILNSLRKLEVQTTKIPQIYSTNLFDALVRIFVQKNTNQKIRIFCSEILANYCTDGKLFYPIFSKVEKYLNSNDIDLNEYSNLLIILNSSSQNFIPLFESKILNSLCEKIQSKLYELTQDSMRNYLQIISKVKNSIDIDITSFIKYSLIKCVSKCENYITSIWLKMNKEGKGELQTFVRSHVEKTLLQFDQNTKYEPLTFLKFMTEDECNSFQKEILNALDISLKFYHPGRAKSISSMINVVCPRRDHSGPLKQITKQFIEDQMKSNMKINLPKSLCENDFWAILKRNEKQVEFLSNDIESLNEVVLFKWYPEIVSFPMKHKDFVRKERSKLNYCEFDIEIERNKIIEDTISTILDKSDMDIMKSIIYVHFVGEKGIDEGGLFKDWISSFISSIFDEKDSYFYLNERGRHEPKKIIDESLIDDYDDLLMVYGMILGRALIEDIPINRRMESYFYKFLKDRKPTIRDVKAIDEQIYDSLMYIKENDVTDLCLTFSLSIDNKTIKLIENGENVDVTNENKEKYIELYINQFILRDHEREYKIIRDGFYSVISKEELNCFTPLEVELAICGYSVIDVEDFIKCCSYEHPFTKDHQTVKMFYDAIRTFSNEEMNLLISFITGMSQVPSGDLSIVLSSGGDPPRLPTAHTCVNMINIPLYSSVEEMSKMLKIAITNCKSFEFA</sequence>
<dbReference type="Pfam" id="PF00632">
    <property type="entry name" value="HECT"/>
    <property type="match status" value="1"/>
</dbReference>
<name>A2ERB6_TRIV3</name>
<dbReference type="Gene3D" id="3.90.1750.10">
    <property type="entry name" value="Hect, E3 ligase catalytic domains"/>
    <property type="match status" value="1"/>
</dbReference>
<dbReference type="Proteomes" id="UP000001542">
    <property type="component" value="Unassembled WGS sequence"/>
</dbReference>
<dbReference type="PROSITE" id="PS50237">
    <property type="entry name" value="HECT"/>
    <property type="match status" value="1"/>
</dbReference>
<dbReference type="GO" id="GO:0061630">
    <property type="term" value="F:ubiquitin protein ligase activity"/>
    <property type="evidence" value="ECO:0000318"/>
    <property type="project" value="GO_Central"/>
</dbReference>